<evidence type="ECO:0000313" key="3">
    <source>
        <dbReference type="Proteomes" id="UP000799779"/>
    </source>
</evidence>
<evidence type="ECO:0000256" key="1">
    <source>
        <dbReference type="SAM" id="MobiDB-lite"/>
    </source>
</evidence>
<dbReference type="OrthoDB" id="3773872at2759"/>
<sequence>MRREIAHQALSLHHLQVQNELLYHENSGLREALTTKSRHKNKGKALDLQQREEYYGRAVFWSPRKLREAHVRQEAKELKAAATLYKQKIAEEKRVQRERAKGKRKASRPPAQKPCKKQAIERGGSTVGGGEAASEPLLKTTRRGRSVNLPSKYK</sequence>
<gene>
    <name evidence="2" type="ORF">P154DRAFT_545624</name>
</gene>
<keyword evidence="3" id="KW-1185">Reference proteome</keyword>
<feature type="region of interest" description="Disordered" evidence="1">
    <location>
        <begin position="91"/>
        <end position="154"/>
    </location>
</feature>
<dbReference type="AlphaFoldDB" id="A0A6A5WI18"/>
<evidence type="ECO:0000313" key="2">
    <source>
        <dbReference type="EMBL" id="KAF2000574.1"/>
    </source>
</evidence>
<dbReference type="Proteomes" id="UP000799779">
    <property type="component" value="Unassembled WGS sequence"/>
</dbReference>
<name>A0A6A5WI18_9PLEO</name>
<protein>
    <submittedName>
        <fullName evidence="2">Uncharacterized protein</fullName>
    </submittedName>
</protein>
<organism evidence="2 3">
    <name type="scientific">Amniculicola lignicola CBS 123094</name>
    <dbReference type="NCBI Taxonomy" id="1392246"/>
    <lineage>
        <taxon>Eukaryota</taxon>
        <taxon>Fungi</taxon>
        <taxon>Dikarya</taxon>
        <taxon>Ascomycota</taxon>
        <taxon>Pezizomycotina</taxon>
        <taxon>Dothideomycetes</taxon>
        <taxon>Pleosporomycetidae</taxon>
        <taxon>Pleosporales</taxon>
        <taxon>Amniculicolaceae</taxon>
        <taxon>Amniculicola</taxon>
    </lineage>
</organism>
<reference evidence="2" key="1">
    <citation type="journal article" date="2020" name="Stud. Mycol.">
        <title>101 Dothideomycetes genomes: a test case for predicting lifestyles and emergence of pathogens.</title>
        <authorList>
            <person name="Haridas S."/>
            <person name="Albert R."/>
            <person name="Binder M."/>
            <person name="Bloem J."/>
            <person name="Labutti K."/>
            <person name="Salamov A."/>
            <person name="Andreopoulos B."/>
            <person name="Baker S."/>
            <person name="Barry K."/>
            <person name="Bills G."/>
            <person name="Bluhm B."/>
            <person name="Cannon C."/>
            <person name="Castanera R."/>
            <person name="Culley D."/>
            <person name="Daum C."/>
            <person name="Ezra D."/>
            <person name="Gonzalez J."/>
            <person name="Henrissat B."/>
            <person name="Kuo A."/>
            <person name="Liang C."/>
            <person name="Lipzen A."/>
            <person name="Lutzoni F."/>
            <person name="Magnuson J."/>
            <person name="Mondo S."/>
            <person name="Nolan M."/>
            <person name="Ohm R."/>
            <person name="Pangilinan J."/>
            <person name="Park H.-J."/>
            <person name="Ramirez L."/>
            <person name="Alfaro M."/>
            <person name="Sun H."/>
            <person name="Tritt A."/>
            <person name="Yoshinaga Y."/>
            <person name="Zwiers L.-H."/>
            <person name="Turgeon B."/>
            <person name="Goodwin S."/>
            <person name="Spatafora J."/>
            <person name="Crous P."/>
            <person name="Grigoriev I."/>
        </authorList>
    </citation>
    <scope>NUCLEOTIDE SEQUENCE</scope>
    <source>
        <strain evidence="2">CBS 123094</strain>
    </source>
</reference>
<proteinExistence type="predicted"/>
<dbReference type="EMBL" id="ML977588">
    <property type="protein sequence ID" value="KAF2000574.1"/>
    <property type="molecule type" value="Genomic_DNA"/>
</dbReference>
<accession>A0A6A5WI18</accession>